<dbReference type="EMBL" id="JAUSTO010000007">
    <property type="protein sequence ID" value="MDQ0152677.1"/>
    <property type="molecule type" value="Genomic_DNA"/>
</dbReference>
<comment type="caution">
    <text evidence="1">The sequence shown here is derived from an EMBL/GenBank/DDBJ whole genome shotgun (WGS) entry which is preliminary data.</text>
</comment>
<dbReference type="Proteomes" id="UP001241537">
    <property type="component" value="Unassembled WGS sequence"/>
</dbReference>
<evidence type="ECO:0000313" key="1">
    <source>
        <dbReference type="EMBL" id="MDQ0152677.1"/>
    </source>
</evidence>
<reference evidence="1" key="1">
    <citation type="submission" date="2023-07" db="EMBL/GenBank/DDBJ databases">
        <title>Genomic Encyclopedia of Type Strains, Phase IV (KMG-IV): sequencing the most valuable type-strain genomes for metagenomic binning, comparative biology and taxonomic classification.</title>
        <authorList>
            <person name="Goeker M."/>
        </authorList>
    </citation>
    <scope>NUCLEOTIDE SEQUENCE</scope>
    <source>
        <strain evidence="1">DSM 19659</strain>
    </source>
</reference>
<dbReference type="AlphaFoldDB" id="A0AAE3VAR6"/>
<protein>
    <submittedName>
        <fullName evidence="1">Uncharacterized protein</fullName>
    </submittedName>
</protein>
<evidence type="ECO:0000313" key="2">
    <source>
        <dbReference type="Proteomes" id="UP001241537"/>
    </source>
</evidence>
<accession>A0AAE3VAR6</accession>
<sequence length="59" mass="6801">MWERAQNLHAQYWTAVDGNPENYDILTGEFVRGLLSETRLVYLQAVPDQFEIRMTGGQA</sequence>
<keyword evidence="2" id="KW-1185">Reference proteome</keyword>
<name>A0AAE3VAR6_9FIRM</name>
<organism evidence="1 2">
    <name type="scientific">Moryella indoligenes</name>
    <dbReference type="NCBI Taxonomy" id="371674"/>
    <lineage>
        <taxon>Bacteria</taxon>
        <taxon>Bacillati</taxon>
        <taxon>Bacillota</taxon>
        <taxon>Clostridia</taxon>
        <taxon>Lachnospirales</taxon>
        <taxon>Lachnospiraceae</taxon>
        <taxon>Moryella</taxon>
    </lineage>
</organism>
<gene>
    <name evidence="1" type="ORF">J2S20_001371</name>
</gene>
<proteinExistence type="predicted"/>